<dbReference type="eggNOG" id="COG1337">
    <property type="taxonomic scope" value="Bacteria"/>
</dbReference>
<dbReference type="STRING" id="1032480.MLP_11300"/>
<dbReference type="EMBL" id="AP012204">
    <property type="protein sequence ID" value="BAK34144.1"/>
    <property type="molecule type" value="Genomic_DNA"/>
</dbReference>
<feature type="region of interest" description="Disordered" evidence="3">
    <location>
        <begin position="642"/>
        <end position="686"/>
    </location>
</feature>
<evidence type="ECO:0000259" key="4">
    <source>
        <dbReference type="Pfam" id="PF03787"/>
    </source>
</evidence>
<dbReference type="Proteomes" id="UP000007947">
    <property type="component" value="Chromosome"/>
</dbReference>
<sequence length="686" mass="74813">MPDDTHFVNPYTFIPLPEQIKRTNGSTIPIPSHAPSRDEAAELYSGSFTVTWKLRSPMALPASGSAGQMTSEWLTDDGRLQIPGSSIKGAVRSVHEALFAGCPRVLDSAFVPVYRDPVTPHLVRNWRMAVVSKVDNKGRAEQVYLTEADPVPIDGRSLRGLCGRKNPSLGLPQTGDFVAPGVRTPDPNPKVPREVAKNPTDVQRLHNLTPRAVELLAKRGYFVILVTDTAARNPKHPYYWTASPITTQTALVSDPAWEDFSRNVKEARDGHAGTPDWIDAKWPPPDSPAAVHTVPQAVARRRRANGELRVGDVIWVKVDEDRRNVIKIKMAQAWRDIGNPDDTLGKRAGVVPCRRAAELCLSCAIFGSIDETGQRAGEGQQDAYAGHVRFGTATSADSVAAPEKTLAPLGVPHPGAGIFYLENAALPTPTELDQPSRWGHGPDRGGTGSRRLRGRKFYWHADPTKQGANKDRHLKRRHHTAEATKTVLLVSPGPNATDPLSLTQRVTFDGLNLLAAQTLLAAFDPGRYLGRGDFGLHLGGGKPLGLGSVRGSIGNLDVTLTAERYDKDPADRSGEVEATIDDAALTARVGPVQSMKKAATRVLALDALGAWATRVSYPTTQSWTAFRTESFDKSYEFFTDYGGQAKPKKDGQGRTLRDPDGDIIYEREQWRPLPDVEGEQQIGSRP</sequence>
<dbReference type="Pfam" id="PF03787">
    <property type="entry name" value="RAMPs"/>
    <property type="match status" value="1"/>
</dbReference>
<evidence type="ECO:0000256" key="1">
    <source>
        <dbReference type="ARBA" id="ARBA00023118"/>
    </source>
</evidence>
<keyword evidence="6" id="KW-1185">Reference proteome</keyword>
<dbReference type="AlphaFoldDB" id="F5XNN0"/>
<feature type="compositionally biased region" description="Basic and acidic residues" evidence="3">
    <location>
        <begin position="647"/>
        <end position="670"/>
    </location>
</feature>
<feature type="region of interest" description="Disordered" evidence="3">
    <location>
        <begin position="430"/>
        <end position="451"/>
    </location>
</feature>
<evidence type="ECO:0000256" key="3">
    <source>
        <dbReference type="SAM" id="MobiDB-lite"/>
    </source>
</evidence>
<dbReference type="RefSeq" id="WP_013862027.1">
    <property type="nucleotide sequence ID" value="NC_015635.1"/>
</dbReference>
<dbReference type="HOGENOM" id="CLU_409868_0_0_11"/>
<gene>
    <name evidence="5" type="ordered locus">MLP_11300</name>
</gene>
<evidence type="ECO:0000313" key="5">
    <source>
        <dbReference type="EMBL" id="BAK34144.1"/>
    </source>
</evidence>
<dbReference type="KEGG" id="mph:MLP_11300"/>
<accession>F5XNN0</accession>
<evidence type="ECO:0000256" key="2">
    <source>
        <dbReference type="ARBA" id="ARBA00093789"/>
    </source>
</evidence>
<dbReference type="InterPro" id="IPR005537">
    <property type="entry name" value="RAMP_III_fam"/>
</dbReference>
<comment type="subunit">
    <text evidence="2">Part of the Csm effector complex that includes Cas10, Csm2, Csm3, Csm4 and Csm5.</text>
</comment>
<proteinExistence type="predicted"/>
<dbReference type="OrthoDB" id="5362408at2"/>
<evidence type="ECO:0000313" key="6">
    <source>
        <dbReference type="Proteomes" id="UP000007947"/>
    </source>
</evidence>
<reference evidence="5 6" key="1">
    <citation type="submission" date="2011-05" db="EMBL/GenBank/DDBJ databases">
        <title>Whole genome sequence of Microlunatus phosphovorus NM-1.</title>
        <authorList>
            <person name="Hosoyama A."/>
            <person name="Sasaki K."/>
            <person name="Harada T."/>
            <person name="Igarashi R."/>
            <person name="Kawakoshi A."/>
            <person name="Sasagawa M."/>
            <person name="Fukada J."/>
            <person name="Nakamura S."/>
            <person name="Katano Y."/>
            <person name="Hanada S."/>
            <person name="Kamagata Y."/>
            <person name="Nakamura N."/>
            <person name="Yamazaki S."/>
            <person name="Fujita N."/>
        </authorList>
    </citation>
    <scope>NUCLEOTIDE SEQUENCE [LARGE SCALE GENOMIC DNA]</scope>
    <source>
        <strain evidence="6">ATCC 700054 / DSM 10555 / JCM 9379 / NBRC 101784 / NCIMB 13414 / VKM Ac-1990 / NM-1</strain>
    </source>
</reference>
<feature type="domain" description="CRISPR type III-associated protein" evidence="4">
    <location>
        <begin position="66"/>
        <end position="186"/>
    </location>
</feature>
<keyword evidence="1" id="KW-0051">Antiviral defense</keyword>
<name>F5XNN0_MICPN</name>
<dbReference type="GO" id="GO:0051607">
    <property type="term" value="P:defense response to virus"/>
    <property type="evidence" value="ECO:0007669"/>
    <property type="project" value="UniProtKB-KW"/>
</dbReference>
<protein>
    <recommendedName>
        <fullName evidence="4">CRISPR type III-associated protein domain-containing protein</fullName>
    </recommendedName>
</protein>
<organism evidence="5 6">
    <name type="scientific">Microlunatus phosphovorus (strain ATCC 700054 / DSM 10555 / JCM 9379 / NBRC 101784 / NCIMB 13414 / VKM Ac-1990 / NM-1)</name>
    <dbReference type="NCBI Taxonomy" id="1032480"/>
    <lineage>
        <taxon>Bacteria</taxon>
        <taxon>Bacillati</taxon>
        <taxon>Actinomycetota</taxon>
        <taxon>Actinomycetes</taxon>
        <taxon>Propionibacteriales</taxon>
        <taxon>Propionibacteriaceae</taxon>
        <taxon>Microlunatus</taxon>
    </lineage>
</organism>